<keyword evidence="1 9" id="KW-0547">Nucleotide-binding</keyword>
<evidence type="ECO:0000256" key="4">
    <source>
        <dbReference type="ARBA" id="ARBA00022840"/>
    </source>
</evidence>
<dbReference type="Pfam" id="PF13361">
    <property type="entry name" value="UvrD_C"/>
    <property type="match status" value="1"/>
</dbReference>
<keyword evidence="3 9" id="KW-0347">Helicase</keyword>
<protein>
    <recommendedName>
        <fullName evidence="7">DNA 3'-5' helicase</fullName>
        <ecNumber evidence="7">5.6.2.4</ecNumber>
    </recommendedName>
</protein>
<feature type="binding site" evidence="9">
    <location>
        <begin position="39"/>
        <end position="46"/>
    </location>
    <ligand>
        <name>ATP</name>
        <dbReference type="ChEBI" id="CHEBI:30616"/>
    </ligand>
</feature>
<dbReference type="InterPro" id="IPR014017">
    <property type="entry name" value="DNA_helicase_UvrD-like_C"/>
</dbReference>
<keyword evidence="5" id="KW-0413">Isomerase</keyword>
<evidence type="ECO:0000313" key="11">
    <source>
        <dbReference type="EMBL" id="MFL0267900.1"/>
    </source>
</evidence>
<evidence type="ECO:0000256" key="9">
    <source>
        <dbReference type="PROSITE-ProRule" id="PRU00560"/>
    </source>
</evidence>
<dbReference type="InterPro" id="IPR027417">
    <property type="entry name" value="P-loop_NTPase"/>
</dbReference>
<gene>
    <name evidence="11" type="ORF">ACJDUH_07275</name>
</gene>
<dbReference type="InterPro" id="IPR000212">
    <property type="entry name" value="DNA_helicase_UvrD/REP"/>
</dbReference>
<keyword evidence="12" id="KW-1185">Reference proteome</keyword>
<dbReference type="EMBL" id="JBJHZY010000001">
    <property type="protein sequence ID" value="MFL0267900.1"/>
    <property type="molecule type" value="Genomic_DNA"/>
</dbReference>
<dbReference type="PROSITE" id="PS51198">
    <property type="entry name" value="UVRD_HELICASE_ATP_BIND"/>
    <property type="match status" value="1"/>
</dbReference>
<keyword evidence="2 9" id="KW-0378">Hydrolase</keyword>
<reference evidence="11 12" key="1">
    <citation type="submission" date="2024-11" db="EMBL/GenBank/DDBJ databases">
        <authorList>
            <person name="Heng Y.C."/>
            <person name="Lim A.C.H."/>
            <person name="Lee J.K.Y."/>
            <person name="Kittelmann S."/>
        </authorList>
    </citation>
    <scope>NUCLEOTIDE SEQUENCE [LARGE SCALE GENOMIC DNA]</scope>
    <source>
        <strain evidence="11 12">WILCCON 0202</strain>
    </source>
</reference>
<evidence type="ECO:0000256" key="2">
    <source>
        <dbReference type="ARBA" id="ARBA00022801"/>
    </source>
</evidence>
<feature type="domain" description="UvrD-like helicase ATP-binding" evidence="10">
    <location>
        <begin position="18"/>
        <end position="289"/>
    </location>
</feature>
<evidence type="ECO:0000256" key="7">
    <source>
        <dbReference type="ARBA" id="ARBA00034808"/>
    </source>
</evidence>
<comment type="catalytic activity">
    <reaction evidence="8">
        <text>ATP + H2O = ADP + phosphate + H(+)</text>
        <dbReference type="Rhea" id="RHEA:13065"/>
        <dbReference type="ChEBI" id="CHEBI:15377"/>
        <dbReference type="ChEBI" id="CHEBI:15378"/>
        <dbReference type="ChEBI" id="CHEBI:30616"/>
        <dbReference type="ChEBI" id="CHEBI:43474"/>
        <dbReference type="ChEBI" id="CHEBI:456216"/>
        <dbReference type="EC" id="5.6.2.4"/>
    </reaction>
</comment>
<keyword evidence="4 9" id="KW-0067">ATP-binding</keyword>
<accession>A0ABW8TQA9</accession>
<dbReference type="Pfam" id="PF13245">
    <property type="entry name" value="AAA_19"/>
    <property type="match status" value="1"/>
</dbReference>
<proteinExistence type="predicted"/>
<name>A0ABW8TQA9_9CLOT</name>
<evidence type="ECO:0000256" key="5">
    <source>
        <dbReference type="ARBA" id="ARBA00023235"/>
    </source>
</evidence>
<dbReference type="PANTHER" id="PTHR11070">
    <property type="entry name" value="UVRD / RECB / PCRA DNA HELICASE FAMILY MEMBER"/>
    <property type="match status" value="1"/>
</dbReference>
<dbReference type="RefSeq" id="WP_406764486.1">
    <property type="nucleotide sequence ID" value="NZ_JBJHZY010000001.1"/>
</dbReference>
<dbReference type="PANTHER" id="PTHR11070:SF2">
    <property type="entry name" value="ATP-DEPENDENT DNA HELICASE SRS2"/>
    <property type="match status" value="1"/>
</dbReference>
<dbReference type="Gene3D" id="3.40.50.300">
    <property type="entry name" value="P-loop containing nucleotide triphosphate hydrolases"/>
    <property type="match status" value="2"/>
</dbReference>
<sequence length="619" mass="70227">MEGIKAVQQLSDNYIDDHVDDEIKLCFSEDSPKSFFMFAGAGSGKTRSLINALSFLDKEMGAKFSAHSKQVAVITYTNAACDEISKRLQYKPIFAVSTIHSFLWELIKNYQTDIKAWIIESLKKDIAELNEKQAKGRGGDATVKRAEEIKRKSTRLAKIESVKRFSYNPNGDNVGYDSLSHSEVVKMGSEFITTEETMQEILVGKYPVLLIDESQDTKKELVDALLIVYEKYKDRFVMGMFGDTMQRIYMDGKDNLAWCIPDEWEKPEKVMNHRSAKRIVELANTIRNTIDKQQQRPRSDAEAGTVSLFIADSSANKEEVERRAAKIMAEKANDNDWLDAAKYKSLILEHHMAASRFGFFDLYSPLNESKAFDTFLRDGSISEISFLSNVVSPLVNAYQNDNDFEVSKIIRQYSPLIDKKAFRKCSEDQAKLLEVAENAVEDLLTLWKDGVIPTCINILKSIKKNNLFNLNDRVDNILSEEEQDEDKKVTALRKALSVPFDELERYSAYVTGNTQFATHQGVKGLEFPRVMVIMDDVEAKGFLFSYEKLFGAKSKTDTDLKNEREGKDTGIMRTARLFYVACSRAEKSLAVVAYTEDTEAVKKTAILNGWFSTAEIEVL</sequence>
<evidence type="ECO:0000256" key="1">
    <source>
        <dbReference type="ARBA" id="ARBA00022741"/>
    </source>
</evidence>
<comment type="caution">
    <text evidence="11">The sequence shown here is derived from an EMBL/GenBank/DDBJ whole genome shotgun (WGS) entry which is preliminary data.</text>
</comment>
<evidence type="ECO:0000256" key="8">
    <source>
        <dbReference type="ARBA" id="ARBA00048988"/>
    </source>
</evidence>
<evidence type="ECO:0000256" key="3">
    <source>
        <dbReference type="ARBA" id="ARBA00022806"/>
    </source>
</evidence>
<dbReference type="SUPFAM" id="SSF52540">
    <property type="entry name" value="P-loop containing nucleoside triphosphate hydrolases"/>
    <property type="match status" value="1"/>
</dbReference>
<evidence type="ECO:0000259" key="10">
    <source>
        <dbReference type="PROSITE" id="PS51198"/>
    </source>
</evidence>
<comment type="catalytic activity">
    <reaction evidence="6">
        <text>Couples ATP hydrolysis with the unwinding of duplex DNA by translocating in the 3'-5' direction.</text>
        <dbReference type="EC" id="5.6.2.4"/>
    </reaction>
</comment>
<dbReference type="EC" id="5.6.2.4" evidence="7"/>
<evidence type="ECO:0000313" key="12">
    <source>
        <dbReference type="Proteomes" id="UP001623661"/>
    </source>
</evidence>
<evidence type="ECO:0000256" key="6">
    <source>
        <dbReference type="ARBA" id="ARBA00034617"/>
    </source>
</evidence>
<dbReference type="Proteomes" id="UP001623661">
    <property type="component" value="Unassembled WGS sequence"/>
</dbReference>
<dbReference type="InterPro" id="IPR014016">
    <property type="entry name" value="UvrD-like_ATP-bd"/>
</dbReference>
<organism evidence="11 12">
    <name type="scientific">Candidatus Clostridium radicumherbarum</name>
    <dbReference type="NCBI Taxonomy" id="3381662"/>
    <lineage>
        <taxon>Bacteria</taxon>
        <taxon>Bacillati</taxon>
        <taxon>Bacillota</taxon>
        <taxon>Clostridia</taxon>
        <taxon>Eubacteriales</taxon>
        <taxon>Clostridiaceae</taxon>
        <taxon>Clostridium</taxon>
    </lineage>
</organism>